<dbReference type="Pfam" id="PF02325">
    <property type="entry name" value="CCB3_YggT"/>
    <property type="match status" value="1"/>
</dbReference>
<evidence type="ECO:0000256" key="1">
    <source>
        <dbReference type="ARBA" id="ARBA00010894"/>
    </source>
</evidence>
<dbReference type="PANTHER" id="PTHR33219">
    <property type="entry name" value="YLMG HOMOLOG PROTEIN 2, CHLOROPLASTIC"/>
    <property type="match status" value="1"/>
</dbReference>
<organism evidence="3 4">
    <name type="scientific">Evansella cellulosilytica (strain ATCC 21833 / DSM 2522 / FERM P-1141 / JCM 9156 / N-4)</name>
    <name type="common">Bacillus cellulosilyticus</name>
    <dbReference type="NCBI Taxonomy" id="649639"/>
    <lineage>
        <taxon>Bacteria</taxon>
        <taxon>Bacillati</taxon>
        <taxon>Bacillota</taxon>
        <taxon>Bacilli</taxon>
        <taxon>Bacillales</taxon>
        <taxon>Bacillaceae</taxon>
        <taxon>Evansella</taxon>
    </lineage>
</organism>
<evidence type="ECO:0008006" key="5">
    <source>
        <dbReference type="Google" id="ProtNLM"/>
    </source>
</evidence>
<dbReference type="RefSeq" id="WP_013489169.1">
    <property type="nucleotide sequence ID" value="NC_014829.1"/>
</dbReference>
<dbReference type="AlphaFoldDB" id="E6TTR6"/>
<dbReference type="eggNOG" id="COG0762">
    <property type="taxonomic scope" value="Bacteria"/>
</dbReference>
<sequence>MIVLLHDVIQRIFTIYFFLCIIYVFMSWVPNARESSIGRIIGKLVEPYFAPFRKIIPPIGMIDISPLIAIFALNFARDGVTFLFSLFV</sequence>
<feature type="transmembrane region" description="Helical" evidence="2">
    <location>
        <begin position="12"/>
        <end position="29"/>
    </location>
</feature>
<dbReference type="Proteomes" id="UP000001401">
    <property type="component" value="Chromosome"/>
</dbReference>
<dbReference type="InterPro" id="IPR003425">
    <property type="entry name" value="CCB3/YggT"/>
</dbReference>
<keyword evidence="2" id="KW-0812">Transmembrane</keyword>
<dbReference type="HOGENOM" id="CLU_136788_4_3_9"/>
<keyword evidence="2" id="KW-1133">Transmembrane helix</keyword>
<evidence type="ECO:0000256" key="2">
    <source>
        <dbReference type="SAM" id="Phobius"/>
    </source>
</evidence>
<accession>E6TTR6</accession>
<comment type="similarity">
    <text evidence="1">Belongs to the YggT family.</text>
</comment>
<protein>
    <recommendedName>
        <fullName evidence="5">YggT family protein</fullName>
    </recommendedName>
</protein>
<name>E6TTR6_EVAC2</name>
<feature type="transmembrane region" description="Helical" evidence="2">
    <location>
        <begin position="55"/>
        <end position="76"/>
    </location>
</feature>
<evidence type="ECO:0000313" key="3">
    <source>
        <dbReference type="EMBL" id="ADU30835.1"/>
    </source>
</evidence>
<reference evidence="3" key="1">
    <citation type="submission" date="2010-12" db="EMBL/GenBank/DDBJ databases">
        <title>Complete sequence of Bacillus cellulosilyticus DSM 2522.</title>
        <authorList>
            <consortium name="US DOE Joint Genome Institute"/>
            <person name="Lucas S."/>
            <person name="Copeland A."/>
            <person name="Lapidus A."/>
            <person name="Cheng J.-F."/>
            <person name="Bruce D."/>
            <person name="Goodwin L."/>
            <person name="Pitluck S."/>
            <person name="Chertkov O."/>
            <person name="Detter J.C."/>
            <person name="Han C."/>
            <person name="Tapia R."/>
            <person name="Land M."/>
            <person name="Hauser L."/>
            <person name="Jeffries C."/>
            <person name="Kyrpides N."/>
            <person name="Ivanova N."/>
            <person name="Mikhailova N."/>
            <person name="Brumm P."/>
            <person name="Mead D."/>
            <person name="Woyke T."/>
        </authorList>
    </citation>
    <scope>NUCLEOTIDE SEQUENCE [LARGE SCALE GENOMIC DNA]</scope>
    <source>
        <strain evidence="3">DSM 2522</strain>
    </source>
</reference>
<dbReference type="GO" id="GO:0016020">
    <property type="term" value="C:membrane"/>
    <property type="evidence" value="ECO:0007669"/>
    <property type="project" value="InterPro"/>
</dbReference>
<keyword evidence="4" id="KW-1185">Reference proteome</keyword>
<evidence type="ECO:0000313" key="4">
    <source>
        <dbReference type="Proteomes" id="UP000001401"/>
    </source>
</evidence>
<dbReference type="STRING" id="649639.Bcell_2578"/>
<dbReference type="KEGG" id="bco:Bcell_2578"/>
<proteinExistence type="inferred from homology"/>
<dbReference type="PANTHER" id="PTHR33219:SF14">
    <property type="entry name" value="PROTEIN COFACTOR ASSEMBLY OF COMPLEX C SUBUNIT B CCB3, CHLOROPLASTIC-RELATED"/>
    <property type="match status" value="1"/>
</dbReference>
<dbReference type="EMBL" id="CP002394">
    <property type="protein sequence ID" value="ADU30835.1"/>
    <property type="molecule type" value="Genomic_DNA"/>
</dbReference>
<gene>
    <name evidence="3" type="ordered locus">Bcell_2578</name>
</gene>
<keyword evidence="2" id="KW-0472">Membrane</keyword>